<dbReference type="PROSITE" id="PS00892">
    <property type="entry name" value="HIT_1"/>
    <property type="match status" value="1"/>
</dbReference>
<sequence>MDCLFCKIAQGEIKANIIYDDKNMVAFHDIHPQAPTHILIIPKKHITTINDVEHIDEQLLGQMILKARDIAKAQQLSESGYRLIFNVNAGGGQAVYHIHLHLLGGRQMMWPPG</sequence>
<keyword evidence="5" id="KW-0378">Hydrolase</keyword>
<dbReference type="InterPro" id="IPR036265">
    <property type="entry name" value="HIT-like_sf"/>
</dbReference>
<dbReference type="OrthoDB" id="9784774at2"/>
<accession>A0A378JNB4</accession>
<dbReference type="GO" id="GO:0016787">
    <property type="term" value="F:hydrolase activity"/>
    <property type="evidence" value="ECO:0007669"/>
    <property type="project" value="UniProtKB-KW"/>
</dbReference>
<dbReference type="PRINTS" id="PR00332">
    <property type="entry name" value="HISTRIAD"/>
</dbReference>
<feature type="domain" description="HIT" evidence="4">
    <location>
        <begin position="4"/>
        <end position="113"/>
    </location>
</feature>
<dbReference type="SUPFAM" id="SSF54197">
    <property type="entry name" value="HIT-like"/>
    <property type="match status" value="1"/>
</dbReference>
<dbReference type="Pfam" id="PF01230">
    <property type="entry name" value="HIT"/>
    <property type="match status" value="1"/>
</dbReference>
<protein>
    <submittedName>
        <fullName evidence="5">HIT family hydrolase</fullName>
    </submittedName>
</protein>
<reference evidence="5 6" key="1">
    <citation type="submission" date="2018-06" db="EMBL/GenBank/DDBJ databases">
        <authorList>
            <consortium name="Pathogen Informatics"/>
            <person name="Doyle S."/>
        </authorList>
    </citation>
    <scope>NUCLEOTIDE SEQUENCE [LARGE SCALE GENOMIC DNA]</scope>
    <source>
        <strain evidence="5 6">NCTC13316</strain>
    </source>
</reference>
<dbReference type="RefSeq" id="WP_115332272.1">
    <property type="nucleotide sequence ID" value="NZ_CAAAHP010000003.1"/>
</dbReference>
<dbReference type="EMBL" id="UGOD01000001">
    <property type="protein sequence ID" value="STX52745.1"/>
    <property type="molecule type" value="Genomic_DNA"/>
</dbReference>
<dbReference type="PANTHER" id="PTHR23089">
    <property type="entry name" value="HISTIDINE TRIAD HIT PROTEIN"/>
    <property type="match status" value="1"/>
</dbReference>
<name>A0A378JNB4_9GAMM</name>
<keyword evidence="6" id="KW-1185">Reference proteome</keyword>
<dbReference type="Gene3D" id="3.30.428.10">
    <property type="entry name" value="HIT-like"/>
    <property type="match status" value="1"/>
</dbReference>
<evidence type="ECO:0000313" key="6">
    <source>
        <dbReference type="Proteomes" id="UP000254794"/>
    </source>
</evidence>
<evidence type="ECO:0000313" key="5">
    <source>
        <dbReference type="EMBL" id="STX52745.1"/>
    </source>
</evidence>
<feature type="short sequence motif" description="Histidine triad motif" evidence="2 3">
    <location>
        <begin position="97"/>
        <end position="101"/>
    </location>
</feature>
<evidence type="ECO:0000259" key="4">
    <source>
        <dbReference type="PROSITE" id="PS51084"/>
    </source>
</evidence>
<dbReference type="PROSITE" id="PS51084">
    <property type="entry name" value="HIT_2"/>
    <property type="match status" value="1"/>
</dbReference>
<proteinExistence type="predicted"/>
<dbReference type="InterPro" id="IPR011146">
    <property type="entry name" value="HIT-like"/>
</dbReference>
<dbReference type="InterPro" id="IPR019808">
    <property type="entry name" value="Histidine_triad_CS"/>
</dbReference>
<gene>
    <name evidence="5" type="ORF">NCTC13316_02868</name>
</gene>
<evidence type="ECO:0000256" key="1">
    <source>
        <dbReference type="PIRSR" id="PIRSR601310-1"/>
    </source>
</evidence>
<dbReference type="InterPro" id="IPR001310">
    <property type="entry name" value="Histidine_triad_HIT"/>
</dbReference>
<feature type="active site" description="Tele-AMP-histidine intermediate" evidence="1">
    <location>
        <position position="99"/>
    </location>
</feature>
<dbReference type="Proteomes" id="UP000254794">
    <property type="component" value="Unassembled WGS sequence"/>
</dbReference>
<dbReference type="CDD" id="cd01276">
    <property type="entry name" value="PKCI_related"/>
    <property type="match status" value="1"/>
</dbReference>
<dbReference type="AlphaFoldDB" id="A0A378JNB4"/>
<evidence type="ECO:0000256" key="2">
    <source>
        <dbReference type="PIRSR" id="PIRSR601310-3"/>
    </source>
</evidence>
<evidence type="ECO:0000256" key="3">
    <source>
        <dbReference type="PROSITE-ProRule" id="PRU00464"/>
    </source>
</evidence>
<organism evidence="5 6">
    <name type="scientific">Legionella busanensis</name>
    <dbReference type="NCBI Taxonomy" id="190655"/>
    <lineage>
        <taxon>Bacteria</taxon>
        <taxon>Pseudomonadati</taxon>
        <taxon>Pseudomonadota</taxon>
        <taxon>Gammaproteobacteria</taxon>
        <taxon>Legionellales</taxon>
        <taxon>Legionellaceae</taxon>
        <taxon>Legionella</taxon>
    </lineage>
</organism>